<dbReference type="InterPro" id="IPR001647">
    <property type="entry name" value="HTH_TetR"/>
</dbReference>
<dbReference type="PANTHER" id="PTHR43479:SF11">
    <property type="entry name" value="ACREF_ENVCD OPERON REPRESSOR-RELATED"/>
    <property type="match status" value="1"/>
</dbReference>
<dbReference type="PRINTS" id="PR00455">
    <property type="entry name" value="HTHTETR"/>
</dbReference>
<evidence type="ECO:0000256" key="1">
    <source>
        <dbReference type="ARBA" id="ARBA00023125"/>
    </source>
</evidence>
<dbReference type="PROSITE" id="PS50977">
    <property type="entry name" value="HTH_TETR_2"/>
    <property type="match status" value="1"/>
</dbReference>
<feature type="DNA-binding region" description="H-T-H motif" evidence="2">
    <location>
        <begin position="32"/>
        <end position="51"/>
    </location>
</feature>
<accession>A0A2G3DY85</accession>
<dbReference type="EMBL" id="PDYF01000008">
    <property type="protein sequence ID" value="PHU35835.1"/>
    <property type="molecule type" value="Genomic_DNA"/>
</dbReference>
<dbReference type="Pfam" id="PF00440">
    <property type="entry name" value="TetR_N"/>
    <property type="match status" value="1"/>
</dbReference>
<dbReference type="Proteomes" id="UP000225889">
    <property type="component" value="Unassembled WGS sequence"/>
</dbReference>
<evidence type="ECO:0000256" key="2">
    <source>
        <dbReference type="PROSITE-ProRule" id="PRU00335"/>
    </source>
</evidence>
<evidence type="ECO:0000259" key="3">
    <source>
        <dbReference type="PROSITE" id="PS50977"/>
    </source>
</evidence>
<proteinExistence type="predicted"/>
<evidence type="ECO:0000313" key="4">
    <source>
        <dbReference type="EMBL" id="PHU35835.1"/>
    </source>
</evidence>
<comment type="caution">
    <text evidence="4">The sequence shown here is derived from an EMBL/GenBank/DDBJ whole genome shotgun (WGS) entry which is preliminary data.</text>
</comment>
<feature type="domain" description="HTH tetR-type" evidence="3">
    <location>
        <begin position="9"/>
        <end position="69"/>
    </location>
</feature>
<gene>
    <name evidence="4" type="ORF">CSX01_04290</name>
</gene>
<dbReference type="GO" id="GO:0003677">
    <property type="term" value="F:DNA binding"/>
    <property type="evidence" value="ECO:0007669"/>
    <property type="project" value="UniProtKB-UniRule"/>
</dbReference>
<keyword evidence="1 2" id="KW-0238">DNA-binding</keyword>
<dbReference type="SUPFAM" id="SSF46689">
    <property type="entry name" value="Homeodomain-like"/>
    <property type="match status" value="1"/>
</dbReference>
<reference evidence="4 5" key="1">
    <citation type="submission" date="2017-10" db="EMBL/GenBank/DDBJ databases">
        <title>Resolving the taxonomy of Roseburia spp., Eubacterium rectale and Agathobacter spp. through phylogenomic analysis.</title>
        <authorList>
            <person name="Sheridan P.O."/>
            <person name="Walker A.W."/>
            <person name="Duncan S.H."/>
            <person name="Scott K.P."/>
            <person name="Toole P.W.O."/>
            <person name="Luis P."/>
            <person name="Flint H.J."/>
        </authorList>
    </citation>
    <scope>NUCLEOTIDE SEQUENCE [LARGE SCALE GENOMIC DNA]</scope>
    <source>
        <strain evidence="4 5">JK626</strain>
    </source>
</reference>
<dbReference type="PANTHER" id="PTHR43479">
    <property type="entry name" value="ACREF/ENVCD OPERON REPRESSOR-RELATED"/>
    <property type="match status" value="1"/>
</dbReference>
<dbReference type="InterPro" id="IPR009057">
    <property type="entry name" value="Homeodomain-like_sf"/>
</dbReference>
<dbReference type="Gene3D" id="1.10.357.10">
    <property type="entry name" value="Tetracycline Repressor, domain 2"/>
    <property type="match status" value="1"/>
</dbReference>
<dbReference type="InterPro" id="IPR050624">
    <property type="entry name" value="HTH-type_Tx_Regulator"/>
</dbReference>
<protein>
    <submittedName>
        <fullName evidence="4">TetR/AcrR family transcriptional regulator</fullName>
    </submittedName>
</protein>
<sequence>MTKAEKMELFHRDNIANAAEKLFSVNGIEKTSMDQIAKEADYSKSTIYVYFKNKEEIVLYLVLKGMNEISSNIEEVVDNKSDAASEVEKYYQICHILAELYDKSPFVFSRMLETIEMKKEERLQVPLLDDIYQVGESIIDKIAEFLESGKESNSFELDDNAKKVSFIYWMMLAGVIMLGNKKAGYIQYQFDESKDEFLNQVFGMMLEIIKK</sequence>
<reference evidence="4 5" key="2">
    <citation type="submission" date="2017-10" db="EMBL/GenBank/DDBJ databases">
        <authorList>
            <person name="Banno H."/>
            <person name="Chua N.-H."/>
        </authorList>
    </citation>
    <scope>NUCLEOTIDE SEQUENCE [LARGE SCALE GENOMIC DNA]</scope>
    <source>
        <strain evidence="4 5">JK626</strain>
    </source>
</reference>
<dbReference type="RefSeq" id="WP_090152503.1">
    <property type="nucleotide sequence ID" value="NZ_PDYF01000008.1"/>
</dbReference>
<evidence type="ECO:0000313" key="5">
    <source>
        <dbReference type="Proteomes" id="UP000225889"/>
    </source>
</evidence>
<name>A0A2G3DY85_9FIRM</name>
<organism evidence="4 5">
    <name type="scientific">Pseudobutyrivibrio ruminis</name>
    <dbReference type="NCBI Taxonomy" id="46206"/>
    <lineage>
        <taxon>Bacteria</taxon>
        <taxon>Bacillati</taxon>
        <taxon>Bacillota</taxon>
        <taxon>Clostridia</taxon>
        <taxon>Lachnospirales</taxon>
        <taxon>Lachnospiraceae</taxon>
        <taxon>Pseudobutyrivibrio</taxon>
    </lineage>
</organism>
<dbReference type="AlphaFoldDB" id="A0A2G3DY85"/>